<dbReference type="Proteomes" id="UP000476176">
    <property type="component" value="Unassembled WGS sequence"/>
</dbReference>
<reference evidence="4 5" key="1">
    <citation type="submission" date="2018-09" db="EMBL/GenBank/DDBJ databases">
        <title>Genomic investigation of the strawberry pathogen Phytophthora fragariae indicates pathogenicity is determined by transcriptional variation in three key races.</title>
        <authorList>
            <person name="Adams T.M."/>
            <person name="Armitage A.D."/>
            <person name="Sobczyk M.K."/>
            <person name="Bates H.J."/>
            <person name="Dunwell J.M."/>
            <person name="Nellist C.F."/>
            <person name="Harrison R.J."/>
        </authorList>
    </citation>
    <scope>NUCLEOTIDE SEQUENCE [LARGE SCALE GENOMIC DNA]</scope>
    <source>
        <strain evidence="3 4">BC-23</strain>
        <strain evidence="2 5">ONT-3</strain>
    </source>
</reference>
<feature type="compositionally biased region" description="Basic residues" evidence="1">
    <location>
        <begin position="101"/>
        <end position="112"/>
    </location>
</feature>
<evidence type="ECO:0000313" key="5">
    <source>
        <dbReference type="Proteomes" id="UP000488956"/>
    </source>
</evidence>
<dbReference type="EMBL" id="QXGC01000938">
    <property type="protein sequence ID" value="KAE9215987.1"/>
    <property type="molecule type" value="Genomic_DNA"/>
</dbReference>
<sequence length="449" mass="51024">MVFDACREEIRDNSYYKSLLLGPRVARVGSSTSASPSASNLEDGSAHTLLALKTPLKNPTPTSPTTQNGAIIRRRKRAKPSESENDSGIAESESHGTERRTTKRKYRKATHTLRKEEKERLEKELDALHARMEELKKQALASFGTPSQNDKDRVIASKVLRDAVQTQQLEFANIQGIMSEYALCTIEAGGPLQRFIHLGSEEISRRDTLLYLKPMKLDDADHFLRQRRPNVDPCKPMCEDHRYELSNGDFCSTRFTTIQFHGVGSVRQVFDMLVQYFCNIEISISEKLGHITIREDDDSGDKGITQNRLVSTTINGLLMESNTVLFSQFFEPNNEPGHMRGRGLIVADFVDEDERHPYRPQKRVRRDINAILELTSYTRKVAAIGGTFNGLQNTGQDESVVVLTRWVFSQLHRPSFSVSTGNWEEMRDNMDRWGETMHRSMVESLTPNN</sequence>
<evidence type="ECO:0000256" key="1">
    <source>
        <dbReference type="SAM" id="MobiDB-lite"/>
    </source>
</evidence>
<protein>
    <submittedName>
        <fullName evidence="2">Uncharacterized protein</fullName>
    </submittedName>
</protein>
<name>A0A6G0KUM8_9STRA</name>
<dbReference type="EMBL" id="QXFX01000979">
    <property type="protein sequence ID" value="KAE9099399.1"/>
    <property type="molecule type" value="Genomic_DNA"/>
</dbReference>
<evidence type="ECO:0000313" key="2">
    <source>
        <dbReference type="EMBL" id="KAE9099399.1"/>
    </source>
</evidence>
<dbReference type="AlphaFoldDB" id="A0A6G0KUM8"/>
<evidence type="ECO:0000313" key="3">
    <source>
        <dbReference type="EMBL" id="KAE9215987.1"/>
    </source>
</evidence>
<proteinExistence type="predicted"/>
<gene>
    <name evidence="3" type="ORF">PF004_g14592</name>
    <name evidence="2" type="ORF">PF010_g15217</name>
</gene>
<feature type="compositionally biased region" description="Polar residues" evidence="1">
    <location>
        <begin position="57"/>
        <end position="69"/>
    </location>
</feature>
<evidence type="ECO:0000313" key="4">
    <source>
        <dbReference type="Proteomes" id="UP000476176"/>
    </source>
</evidence>
<dbReference type="Proteomes" id="UP000488956">
    <property type="component" value="Unassembled WGS sequence"/>
</dbReference>
<comment type="caution">
    <text evidence="2">The sequence shown here is derived from an EMBL/GenBank/DDBJ whole genome shotgun (WGS) entry which is preliminary data.</text>
</comment>
<accession>A0A6G0KUM8</accession>
<organism evidence="2 5">
    <name type="scientific">Phytophthora fragariae</name>
    <dbReference type="NCBI Taxonomy" id="53985"/>
    <lineage>
        <taxon>Eukaryota</taxon>
        <taxon>Sar</taxon>
        <taxon>Stramenopiles</taxon>
        <taxon>Oomycota</taxon>
        <taxon>Peronosporomycetes</taxon>
        <taxon>Peronosporales</taxon>
        <taxon>Peronosporaceae</taxon>
        <taxon>Phytophthora</taxon>
    </lineage>
</organism>
<feature type="region of interest" description="Disordered" evidence="1">
    <location>
        <begin position="53"/>
        <end position="120"/>
    </location>
</feature>